<evidence type="ECO:0000313" key="2">
    <source>
        <dbReference type="Proteomes" id="UP001161405"/>
    </source>
</evidence>
<dbReference type="InterPro" id="IPR010642">
    <property type="entry name" value="Invasion_prot_B"/>
</dbReference>
<dbReference type="EMBL" id="BSNI01000002">
    <property type="protein sequence ID" value="GLQ16790.1"/>
    <property type="molecule type" value="Genomic_DNA"/>
</dbReference>
<sequence length="158" mass="17012">MLALLPQAASAQSVQSLGEFKAWSAYSTTRSATPFCFVHSKPISVEPELEGLTQPYFYVTHRPSAGIAHEMNLVAGFEFGTDSLATAKIGGSEFSMFTQDDAAWLEDPSQSSEMASAMRRGTKMEIEGINKQGARVTLTFSLSGATASMRKIDSACNQ</sequence>
<dbReference type="Gene3D" id="2.60.40.1880">
    <property type="entry name" value="Invasion associated locus B (IalB) protein"/>
    <property type="match status" value="1"/>
</dbReference>
<reference evidence="1" key="2">
    <citation type="submission" date="2023-01" db="EMBL/GenBank/DDBJ databases">
        <title>Draft genome sequence of Maritalea porphyrae strain NBRC 107169.</title>
        <authorList>
            <person name="Sun Q."/>
            <person name="Mori K."/>
        </authorList>
    </citation>
    <scope>NUCLEOTIDE SEQUENCE</scope>
    <source>
        <strain evidence="1">NBRC 107169</strain>
    </source>
</reference>
<protein>
    <submittedName>
        <fullName evidence="1">Uncharacterized protein</fullName>
    </submittedName>
</protein>
<dbReference type="Pfam" id="PF06776">
    <property type="entry name" value="IalB"/>
    <property type="match status" value="1"/>
</dbReference>
<keyword evidence="2" id="KW-1185">Reference proteome</keyword>
<reference evidence="1" key="1">
    <citation type="journal article" date="2014" name="Int. J. Syst. Evol. Microbiol.">
        <title>Complete genome of a new Firmicutes species belonging to the dominant human colonic microbiota ('Ruminococcus bicirculans') reveals two chromosomes and a selective capacity to utilize plant glucans.</title>
        <authorList>
            <consortium name="NISC Comparative Sequencing Program"/>
            <person name="Wegmann U."/>
            <person name="Louis P."/>
            <person name="Goesmann A."/>
            <person name="Henrissat B."/>
            <person name="Duncan S.H."/>
            <person name="Flint H.J."/>
        </authorList>
    </citation>
    <scope>NUCLEOTIDE SEQUENCE</scope>
    <source>
        <strain evidence="1">NBRC 107169</strain>
    </source>
</reference>
<dbReference type="InterPro" id="IPR038696">
    <property type="entry name" value="IalB_sf"/>
</dbReference>
<name>A0ABQ5UR26_9HYPH</name>
<accession>A0ABQ5UR26</accession>
<proteinExistence type="predicted"/>
<comment type="caution">
    <text evidence="1">The sequence shown here is derived from an EMBL/GenBank/DDBJ whole genome shotgun (WGS) entry which is preliminary data.</text>
</comment>
<organism evidence="1 2">
    <name type="scientific">Maritalea porphyrae</name>
    <dbReference type="NCBI Taxonomy" id="880732"/>
    <lineage>
        <taxon>Bacteria</taxon>
        <taxon>Pseudomonadati</taxon>
        <taxon>Pseudomonadota</taxon>
        <taxon>Alphaproteobacteria</taxon>
        <taxon>Hyphomicrobiales</taxon>
        <taxon>Devosiaceae</taxon>
        <taxon>Maritalea</taxon>
    </lineage>
</organism>
<evidence type="ECO:0000313" key="1">
    <source>
        <dbReference type="EMBL" id="GLQ16790.1"/>
    </source>
</evidence>
<dbReference type="Proteomes" id="UP001161405">
    <property type="component" value="Unassembled WGS sequence"/>
</dbReference>
<gene>
    <name evidence="1" type="ORF">GCM10007879_10390</name>
</gene>